<dbReference type="GO" id="GO:0016020">
    <property type="term" value="C:membrane"/>
    <property type="evidence" value="ECO:0007669"/>
    <property type="project" value="UniProtKB-SubCell"/>
</dbReference>
<dbReference type="EMBL" id="JAJJMA010243016">
    <property type="protein sequence ID" value="MCL7043124.1"/>
    <property type="molecule type" value="Genomic_DNA"/>
</dbReference>
<feature type="non-terminal residue" evidence="8">
    <location>
        <position position="51"/>
    </location>
</feature>
<keyword evidence="5 7" id="KW-1133">Transmembrane helix</keyword>
<keyword evidence="6 7" id="KW-0472">Membrane</keyword>
<reference evidence="8" key="1">
    <citation type="submission" date="2022-03" db="EMBL/GenBank/DDBJ databases">
        <title>A functionally conserved STORR gene fusion in Papaver species that diverged 16.8 million years ago.</title>
        <authorList>
            <person name="Catania T."/>
        </authorList>
    </citation>
    <scope>NUCLEOTIDE SEQUENCE</scope>
    <source>
        <strain evidence="8">S-191538</strain>
    </source>
</reference>
<dbReference type="Proteomes" id="UP001177140">
    <property type="component" value="Unassembled WGS sequence"/>
</dbReference>
<comment type="subcellular location">
    <subcellularLocation>
        <location evidence="1">Membrane</location>
        <topology evidence="1">Multi-pass membrane protein</topology>
    </subcellularLocation>
</comment>
<feature type="non-terminal residue" evidence="8">
    <location>
        <position position="1"/>
    </location>
</feature>
<comment type="caution">
    <text evidence="8">The sequence shown here is derived from an EMBL/GenBank/DDBJ whole genome shotgun (WGS) entry which is preliminary data.</text>
</comment>
<organism evidence="8 9">
    <name type="scientific">Papaver nudicaule</name>
    <name type="common">Iceland poppy</name>
    <dbReference type="NCBI Taxonomy" id="74823"/>
    <lineage>
        <taxon>Eukaryota</taxon>
        <taxon>Viridiplantae</taxon>
        <taxon>Streptophyta</taxon>
        <taxon>Embryophyta</taxon>
        <taxon>Tracheophyta</taxon>
        <taxon>Spermatophyta</taxon>
        <taxon>Magnoliopsida</taxon>
        <taxon>Ranunculales</taxon>
        <taxon>Papaveraceae</taxon>
        <taxon>Papaveroideae</taxon>
        <taxon>Papaver</taxon>
    </lineage>
</organism>
<protein>
    <submittedName>
        <fullName evidence="8">Uncharacterized protein</fullName>
    </submittedName>
</protein>
<evidence type="ECO:0000256" key="1">
    <source>
        <dbReference type="ARBA" id="ARBA00004141"/>
    </source>
</evidence>
<accession>A0AA42AWV9</accession>
<keyword evidence="9" id="KW-1185">Reference proteome</keyword>
<proteinExistence type="inferred from homology"/>
<name>A0AA42AWV9_PAPNU</name>
<keyword evidence="4" id="KW-0914">Notch signaling pathway</keyword>
<dbReference type="Pfam" id="PF06105">
    <property type="entry name" value="Aph-1"/>
    <property type="match status" value="1"/>
</dbReference>
<dbReference type="GO" id="GO:0007219">
    <property type="term" value="P:Notch signaling pathway"/>
    <property type="evidence" value="ECO:0007669"/>
    <property type="project" value="UniProtKB-KW"/>
</dbReference>
<dbReference type="InterPro" id="IPR009294">
    <property type="entry name" value="Aph-1"/>
</dbReference>
<evidence type="ECO:0000256" key="2">
    <source>
        <dbReference type="ARBA" id="ARBA00005577"/>
    </source>
</evidence>
<evidence type="ECO:0000256" key="7">
    <source>
        <dbReference type="SAM" id="Phobius"/>
    </source>
</evidence>
<evidence type="ECO:0000256" key="4">
    <source>
        <dbReference type="ARBA" id="ARBA00022976"/>
    </source>
</evidence>
<comment type="similarity">
    <text evidence="2">Belongs to the APH-1 family.</text>
</comment>
<gene>
    <name evidence="8" type="ORF">MKW94_011486</name>
</gene>
<dbReference type="GO" id="GO:0016485">
    <property type="term" value="P:protein processing"/>
    <property type="evidence" value="ECO:0007669"/>
    <property type="project" value="InterPro"/>
</dbReference>
<evidence type="ECO:0000256" key="6">
    <source>
        <dbReference type="ARBA" id="ARBA00023136"/>
    </source>
</evidence>
<evidence type="ECO:0000313" key="9">
    <source>
        <dbReference type="Proteomes" id="UP001177140"/>
    </source>
</evidence>
<feature type="transmembrane region" description="Helical" evidence="7">
    <location>
        <begin position="26"/>
        <end position="47"/>
    </location>
</feature>
<sequence length="51" mass="6033">TLLWLVSLIILSAMWRAFLPLKSTAWWPFAILLVTSVGFQEVLRVFFWMAY</sequence>
<evidence type="ECO:0000256" key="3">
    <source>
        <dbReference type="ARBA" id="ARBA00022692"/>
    </source>
</evidence>
<dbReference type="AlphaFoldDB" id="A0AA42AWV9"/>
<keyword evidence="3 7" id="KW-0812">Transmembrane</keyword>
<evidence type="ECO:0000313" key="8">
    <source>
        <dbReference type="EMBL" id="MCL7043124.1"/>
    </source>
</evidence>
<evidence type="ECO:0000256" key="5">
    <source>
        <dbReference type="ARBA" id="ARBA00022989"/>
    </source>
</evidence>